<reference evidence="1 2" key="1">
    <citation type="submission" date="2021-06" db="EMBL/GenBank/DDBJ databases">
        <authorList>
            <person name="Kallberg Y."/>
            <person name="Tangrot J."/>
            <person name="Rosling A."/>
        </authorList>
    </citation>
    <scope>NUCLEOTIDE SEQUENCE [LARGE SCALE GENOMIC DNA]</scope>
    <source>
        <strain evidence="1 2">120-4 pot B 10/14</strain>
    </source>
</reference>
<accession>A0ABN7VZF9</accession>
<gene>
    <name evidence="1" type="ORF">GMARGA_LOCUS24616</name>
</gene>
<dbReference type="EMBL" id="CAJVQB010026150">
    <property type="protein sequence ID" value="CAG8807965.1"/>
    <property type="molecule type" value="Genomic_DNA"/>
</dbReference>
<proteinExistence type="predicted"/>
<keyword evidence="2" id="KW-1185">Reference proteome</keyword>
<comment type="caution">
    <text evidence="1">The sequence shown here is derived from an EMBL/GenBank/DDBJ whole genome shotgun (WGS) entry which is preliminary data.</text>
</comment>
<protein>
    <submittedName>
        <fullName evidence="1">22621_t:CDS:1</fullName>
    </submittedName>
</protein>
<evidence type="ECO:0000313" key="2">
    <source>
        <dbReference type="Proteomes" id="UP000789901"/>
    </source>
</evidence>
<sequence length="68" mass="7867">SRIIYLPSSLSFQLLLDLMNKCLDAEPQNQLTAEKLVIKLENFVSDLKIKKKNEIYKQVEEIKDSGEI</sequence>
<dbReference type="Proteomes" id="UP000789901">
    <property type="component" value="Unassembled WGS sequence"/>
</dbReference>
<feature type="non-terminal residue" evidence="1">
    <location>
        <position position="1"/>
    </location>
</feature>
<name>A0ABN7VZF9_GIGMA</name>
<evidence type="ECO:0000313" key="1">
    <source>
        <dbReference type="EMBL" id="CAG8807965.1"/>
    </source>
</evidence>
<organism evidence="1 2">
    <name type="scientific">Gigaspora margarita</name>
    <dbReference type="NCBI Taxonomy" id="4874"/>
    <lineage>
        <taxon>Eukaryota</taxon>
        <taxon>Fungi</taxon>
        <taxon>Fungi incertae sedis</taxon>
        <taxon>Mucoromycota</taxon>
        <taxon>Glomeromycotina</taxon>
        <taxon>Glomeromycetes</taxon>
        <taxon>Diversisporales</taxon>
        <taxon>Gigasporaceae</taxon>
        <taxon>Gigaspora</taxon>
    </lineage>
</organism>